<gene>
    <name evidence="2" type="ORF">GCM10008939_23660</name>
</gene>
<dbReference type="AlphaFoldDB" id="A0A917PI76"/>
<comment type="caution">
    <text evidence="2">The sequence shown here is derived from an EMBL/GenBank/DDBJ whole genome shotgun (WGS) entry which is preliminary data.</text>
</comment>
<reference evidence="2" key="2">
    <citation type="submission" date="2020-09" db="EMBL/GenBank/DDBJ databases">
        <authorList>
            <person name="Sun Q."/>
            <person name="Ohkuma M."/>
        </authorList>
    </citation>
    <scope>NUCLEOTIDE SEQUENCE</scope>
    <source>
        <strain evidence="2">JCM 14371</strain>
    </source>
</reference>
<protein>
    <submittedName>
        <fullName evidence="2">Uncharacterized protein</fullName>
    </submittedName>
</protein>
<feature type="region of interest" description="Disordered" evidence="1">
    <location>
        <begin position="121"/>
        <end position="148"/>
    </location>
</feature>
<evidence type="ECO:0000313" key="3">
    <source>
        <dbReference type="Proteomes" id="UP000635726"/>
    </source>
</evidence>
<keyword evidence="3" id="KW-1185">Reference proteome</keyword>
<dbReference type="EMBL" id="BMOE01000007">
    <property type="protein sequence ID" value="GGJ79081.1"/>
    <property type="molecule type" value="Genomic_DNA"/>
</dbReference>
<dbReference type="RefSeq" id="WP_188963488.1">
    <property type="nucleotide sequence ID" value="NZ_BMOE01000007.1"/>
</dbReference>
<sequence>MPYITLSEQIRKLHNPQRSDLFVKQLRTAVREGHVLAADLPSRFVLPKQYVRRGSTETYTRNANDMIIDATPAFEAWFGTVNRDLSRARSGKIKVSAEAIEAGLVDFKALAAQTRTKMGASFQRGQALGQGRAAPEHTTPKKAPTRRG</sequence>
<dbReference type="Proteomes" id="UP000635726">
    <property type="component" value="Unassembled WGS sequence"/>
</dbReference>
<reference evidence="2" key="1">
    <citation type="journal article" date="2014" name="Int. J. Syst. Evol. Microbiol.">
        <title>Complete genome sequence of Corynebacterium casei LMG S-19264T (=DSM 44701T), isolated from a smear-ripened cheese.</title>
        <authorList>
            <consortium name="US DOE Joint Genome Institute (JGI-PGF)"/>
            <person name="Walter F."/>
            <person name="Albersmeier A."/>
            <person name="Kalinowski J."/>
            <person name="Ruckert C."/>
        </authorList>
    </citation>
    <scope>NUCLEOTIDE SEQUENCE</scope>
    <source>
        <strain evidence="2">JCM 14371</strain>
    </source>
</reference>
<evidence type="ECO:0000313" key="2">
    <source>
        <dbReference type="EMBL" id="GGJ79081.1"/>
    </source>
</evidence>
<evidence type="ECO:0000256" key="1">
    <source>
        <dbReference type="SAM" id="MobiDB-lite"/>
    </source>
</evidence>
<accession>A0A917PI76</accession>
<proteinExistence type="predicted"/>
<name>A0A917PI76_9DEIO</name>
<organism evidence="2 3">
    <name type="scientific">Deinococcus aquiradiocola</name>
    <dbReference type="NCBI Taxonomy" id="393059"/>
    <lineage>
        <taxon>Bacteria</taxon>
        <taxon>Thermotogati</taxon>
        <taxon>Deinococcota</taxon>
        <taxon>Deinococci</taxon>
        <taxon>Deinococcales</taxon>
        <taxon>Deinococcaceae</taxon>
        <taxon>Deinococcus</taxon>
    </lineage>
</organism>